<feature type="chain" id="PRO_5003649322" evidence="2">
    <location>
        <begin position="23"/>
        <end position="190"/>
    </location>
</feature>
<evidence type="ECO:0000256" key="2">
    <source>
        <dbReference type="SAM" id="SignalP"/>
    </source>
</evidence>
<dbReference type="AlphaFoldDB" id="I1PTR2"/>
<dbReference type="EnsemblPlants" id="ORGLA05G0076000.1">
    <property type="protein sequence ID" value="ORGLA05G0076000.1"/>
    <property type="gene ID" value="ORGLA05G0076000"/>
</dbReference>
<evidence type="ECO:0000313" key="4">
    <source>
        <dbReference type="Proteomes" id="UP000007306"/>
    </source>
</evidence>
<protein>
    <submittedName>
        <fullName evidence="3">Uncharacterized protein</fullName>
    </submittedName>
</protein>
<dbReference type="Gramene" id="ORGLA05G0076000.1">
    <property type="protein sequence ID" value="ORGLA05G0076000.1"/>
    <property type="gene ID" value="ORGLA05G0076000"/>
</dbReference>
<dbReference type="OMA" id="QHRWCLL"/>
<sequence length="190" mass="20584">MMTTHSILLWLALFILLPAAHSSLAASELRAGPTRASPVEIKRCDSGSKRQQTQHRVRVDGHELGTDLVTSAPPPRQRGKGAQGKADGVDSDGAGDELRVDLAAQHRWCLLLAGGGDWRRVLHPPPPTSLPRQCWRCPIVLIDAGKPLPSPAVSSSLSPHSSSPTLCAFFSDKTDETLCTWRGRDYVRTP</sequence>
<feature type="signal peptide" evidence="2">
    <location>
        <begin position="1"/>
        <end position="22"/>
    </location>
</feature>
<feature type="region of interest" description="Disordered" evidence="1">
    <location>
        <begin position="42"/>
        <end position="92"/>
    </location>
</feature>
<keyword evidence="2" id="KW-0732">Signal</keyword>
<keyword evidence="4" id="KW-1185">Reference proteome</keyword>
<evidence type="ECO:0000256" key="1">
    <source>
        <dbReference type="SAM" id="MobiDB-lite"/>
    </source>
</evidence>
<accession>I1PTR2</accession>
<reference evidence="3 4" key="2">
    <citation type="submission" date="2018-04" db="EMBL/GenBank/DDBJ databases">
        <title>OglaRS2 (Oryza glaberrima Reference Sequence Version 2).</title>
        <authorList>
            <person name="Zhang J."/>
            <person name="Kudrna D."/>
            <person name="Lee S."/>
            <person name="Talag J."/>
            <person name="Rajasekar S."/>
            <person name="Wing R.A."/>
        </authorList>
    </citation>
    <scope>NUCLEOTIDE SEQUENCE [LARGE SCALE GENOMIC DNA]</scope>
    <source>
        <strain evidence="3 4">cv. IRGC 96717</strain>
    </source>
</reference>
<dbReference type="HOGENOM" id="CLU_1498653_0_0_1"/>
<dbReference type="Proteomes" id="UP000007306">
    <property type="component" value="Chromosome 5"/>
</dbReference>
<evidence type="ECO:0000313" key="3">
    <source>
        <dbReference type="EnsemblPlants" id="ORGLA05G0076000.1"/>
    </source>
</evidence>
<reference evidence="3" key="1">
    <citation type="submission" date="2015-06" db="UniProtKB">
        <authorList>
            <consortium name="EnsemblPlants"/>
        </authorList>
    </citation>
    <scope>IDENTIFICATION</scope>
</reference>
<organism evidence="3 4">
    <name type="scientific">Oryza glaberrima</name>
    <name type="common">African rice</name>
    <dbReference type="NCBI Taxonomy" id="4538"/>
    <lineage>
        <taxon>Eukaryota</taxon>
        <taxon>Viridiplantae</taxon>
        <taxon>Streptophyta</taxon>
        <taxon>Embryophyta</taxon>
        <taxon>Tracheophyta</taxon>
        <taxon>Spermatophyta</taxon>
        <taxon>Magnoliopsida</taxon>
        <taxon>Liliopsida</taxon>
        <taxon>Poales</taxon>
        <taxon>Poaceae</taxon>
        <taxon>BOP clade</taxon>
        <taxon>Oryzoideae</taxon>
        <taxon>Oryzeae</taxon>
        <taxon>Oryzinae</taxon>
        <taxon>Oryza</taxon>
    </lineage>
</organism>
<name>I1PTR2_ORYGL</name>
<proteinExistence type="predicted"/>